<proteinExistence type="predicted"/>
<reference evidence="2 3" key="1">
    <citation type="submission" date="2014-04" db="EMBL/GenBank/DDBJ databases">
        <title>Draft Genome Sequence of Synergistes jonesii.</title>
        <authorList>
            <person name="Coil D.A."/>
            <person name="Eisen J.A."/>
            <person name="Holland-Moritz H.E."/>
        </authorList>
    </citation>
    <scope>NUCLEOTIDE SEQUENCE [LARGE SCALE GENOMIC DNA]</scope>
    <source>
        <strain evidence="2 3">78-1</strain>
    </source>
</reference>
<accession>A0A073IV62</accession>
<sequence length="102" mass="11533">MSNNCYTAASMLCRKIIMNTAVSEGAKTNLNFFTYVDYLKGKNLFHPKCESLLSTIKDKGNEANHEIEDVTKNDAKNVLLFTYYLLLYVYEIPGKINAEIPG</sequence>
<dbReference type="EMBL" id="JMKI01000004">
    <property type="protein sequence ID" value="KEJ93361.1"/>
    <property type="molecule type" value="Genomic_DNA"/>
</dbReference>
<protein>
    <recommendedName>
        <fullName evidence="1">DUF4145 domain-containing protein</fullName>
    </recommendedName>
</protein>
<comment type="caution">
    <text evidence="2">The sequence shown here is derived from an EMBL/GenBank/DDBJ whole genome shotgun (WGS) entry which is preliminary data.</text>
</comment>
<name>A0A073IV62_9BACT</name>
<gene>
    <name evidence="2" type="ORF">EH55_08655</name>
</gene>
<dbReference type="eggNOG" id="ENOG50338SW">
    <property type="taxonomic scope" value="Bacteria"/>
</dbReference>
<organism evidence="2 3">
    <name type="scientific">Synergistes jonesii</name>
    <dbReference type="NCBI Taxonomy" id="2754"/>
    <lineage>
        <taxon>Bacteria</taxon>
        <taxon>Thermotogati</taxon>
        <taxon>Synergistota</taxon>
        <taxon>Synergistia</taxon>
        <taxon>Synergistales</taxon>
        <taxon>Synergistaceae</taxon>
        <taxon>Synergistes</taxon>
    </lineage>
</organism>
<keyword evidence="3" id="KW-1185">Reference proteome</keyword>
<evidence type="ECO:0000259" key="1">
    <source>
        <dbReference type="Pfam" id="PF13643"/>
    </source>
</evidence>
<evidence type="ECO:0000313" key="3">
    <source>
        <dbReference type="Proteomes" id="UP000027665"/>
    </source>
</evidence>
<dbReference type="AlphaFoldDB" id="A0A073IV62"/>
<dbReference type="Pfam" id="PF13643">
    <property type="entry name" value="DUF4145"/>
    <property type="match status" value="1"/>
</dbReference>
<evidence type="ECO:0000313" key="2">
    <source>
        <dbReference type="EMBL" id="KEJ93361.1"/>
    </source>
</evidence>
<feature type="domain" description="DUF4145" evidence="1">
    <location>
        <begin position="3"/>
        <end position="81"/>
    </location>
</feature>
<dbReference type="Proteomes" id="UP000027665">
    <property type="component" value="Unassembled WGS sequence"/>
</dbReference>
<dbReference type="InterPro" id="IPR025285">
    <property type="entry name" value="DUF4145"/>
</dbReference>